<dbReference type="Gene3D" id="3.20.20.80">
    <property type="entry name" value="Glycosidases"/>
    <property type="match status" value="1"/>
</dbReference>
<reference evidence="5" key="1">
    <citation type="submission" date="2023-06" db="EMBL/GenBank/DDBJ databases">
        <authorList>
            <consortium name="Lawrence Berkeley National Laboratory"/>
            <person name="Ahrendt S."/>
            <person name="Sahu N."/>
            <person name="Indic B."/>
            <person name="Wong-Bajracharya J."/>
            <person name="Merenyi Z."/>
            <person name="Ke H.-M."/>
            <person name="Monk M."/>
            <person name="Kocsube S."/>
            <person name="Drula E."/>
            <person name="Lipzen A."/>
            <person name="Balint B."/>
            <person name="Henrissat B."/>
            <person name="Andreopoulos B."/>
            <person name="Martin F.M."/>
            <person name="Harder C.B."/>
            <person name="Rigling D."/>
            <person name="Ford K.L."/>
            <person name="Foster G.D."/>
            <person name="Pangilinan J."/>
            <person name="Papanicolaou A."/>
            <person name="Barry K."/>
            <person name="LaButti K."/>
            <person name="Viragh M."/>
            <person name="Koriabine M."/>
            <person name="Yan M."/>
            <person name="Riley R."/>
            <person name="Champramary S."/>
            <person name="Plett K.L."/>
            <person name="Tsai I.J."/>
            <person name="Slot J."/>
            <person name="Sipos G."/>
            <person name="Plett J."/>
            <person name="Nagy L.G."/>
            <person name="Grigoriev I.V."/>
        </authorList>
    </citation>
    <scope>NUCLEOTIDE SEQUENCE</scope>
    <source>
        <strain evidence="5">CCBAS 213</strain>
    </source>
</reference>
<evidence type="ECO:0000256" key="3">
    <source>
        <dbReference type="ARBA" id="ARBA00023295"/>
    </source>
</evidence>
<keyword evidence="3" id="KW-0326">Glycosidase</keyword>
<comment type="caution">
    <text evidence="5">The sequence shown here is derived from an EMBL/GenBank/DDBJ whole genome shotgun (WGS) entry which is preliminary data.</text>
</comment>
<dbReference type="RefSeq" id="XP_060324647.1">
    <property type="nucleotide sequence ID" value="XM_060479803.1"/>
</dbReference>
<evidence type="ECO:0000313" key="5">
    <source>
        <dbReference type="EMBL" id="KAK0443328.1"/>
    </source>
</evidence>
<comment type="similarity">
    <text evidence="1 4">Belongs to the glycosyl hydrolase 1 family.</text>
</comment>
<evidence type="ECO:0000313" key="6">
    <source>
        <dbReference type="Proteomes" id="UP001175211"/>
    </source>
</evidence>
<dbReference type="Proteomes" id="UP001175211">
    <property type="component" value="Unassembled WGS sequence"/>
</dbReference>
<dbReference type="InterPro" id="IPR017853">
    <property type="entry name" value="GH"/>
</dbReference>
<dbReference type="PANTHER" id="PTHR10353:SF36">
    <property type="entry name" value="LP05116P"/>
    <property type="match status" value="1"/>
</dbReference>
<dbReference type="EMBL" id="JAUEPS010000059">
    <property type="protein sequence ID" value="KAK0443328.1"/>
    <property type="molecule type" value="Genomic_DNA"/>
</dbReference>
<proteinExistence type="inferred from homology"/>
<keyword evidence="6" id="KW-1185">Reference proteome</keyword>
<dbReference type="SUPFAM" id="SSF51445">
    <property type="entry name" value="(Trans)glycosidases"/>
    <property type="match status" value="1"/>
</dbReference>
<keyword evidence="2 5" id="KW-0378">Hydrolase</keyword>
<gene>
    <name evidence="5" type="ORF">EV420DRAFT_1724139</name>
</gene>
<name>A0AA39MR96_ARMTA</name>
<sequence>MNTDEIKPGYPVAGVLVAVKWCERAMVLCSRRPRAVDVETGKITAAACLAECRIVLQSCLVFSCLLNDNDGKNEVWTTFFGTSVLRGRAESPSKLASSQTFSNPVCATGDWPDIVKDTLPSEYLPRFTDQEKRDFFAIDSYRSQWPVCNEPVLFDSDYGWAIGPAADPLATWLQATPVTVRTLLKDLHSRWPSNTLYVSEFGFAEPFENEKTDLSQIKEDVDRATMLDNAEWASGTSVRFGIQHVNYTTLERTYKRSVLSLDLRVKIAEFFASHLQD</sequence>
<evidence type="ECO:0000256" key="4">
    <source>
        <dbReference type="RuleBase" id="RU003690"/>
    </source>
</evidence>
<dbReference type="AlphaFoldDB" id="A0AA39MR96"/>
<dbReference type="GO" id="GO:0005975">
    <property type="term" value="P:carbohydrate metabolic process"/>
    <property type="evidence" value="ECO:0007669"/>
    <property type="project" value="InterPro"/>
</dbReference>
<evidence type="ECO:0000256" key="1">
    <source>
        <dbReference type="ARBA" id="ARBA00010838"/>
    </source>
</evidence>
<accession>A0AA39MR96</accession>
<dbReference type="GeneID" id="85363351"/>
<organism evidence="5 6">
    <name type="scientific">Armillaria tabescens</name>
    <name type="common">Ringless honey mushroom</name>
    <name type="synonym">Agaricus tabescens</name>
    <dbReference type="NCBI Taxonomy" id="1929756"/>
    <lineage>
        <taxon>Eukaryota</taxon>
        <taxon>Fungi</taxon>
        <taxon>Dikarya</taxon>
        <taxon>Basidiomycota</taxon>
        <taxon>Agaricomycotina</taxon>
        <taxon>Agaricomycetes</taxon>
        <taxon>Agaricomycetidae</taxon>
        <taxon>Agaricales</taxon>
        <taxon>Marasmiineae</taxon>
        <taxon>Physalacriaceae</taxon>
        <taxon>Desarmillaria</taxon>
    </lineage>
</organism>
<evidence type="ECO:0000256" key="2">
    <source>
        <dbReference type="ARBA" id="ARBA00022801"/>
    </source>
</evidence>
<dbReference type="PANTHER" id="PTHR10353">
    <property type="entry name" value="GLYCOSYL HYDROLASE"/>
    <property type="match status" value="1"/>
</dbReference>
<dbReference type="InterPro" id="IPR001360">
    <property type="entry name" value="Glyco_hydro_1"/>
</dbReference>
<protein>
    <submittedName>
        <fullName evidence="5">Glycoside hydrolase superfamily</fullName>
    </submittedName>
</protein>
<dbReference type="GO" id="GO:0008422">
    <property type="term" value="F:beta-glucosidase activity"/>
    <property type="evidence" value="ECO:0007669"/>
    <property type="project" value="TreeGrafter"/>
</dbReference>